<dbReference type="Proteomes" id="UP000825729">
    <property type="component" value="Unassembled WGS sequence"/>
</dbReference>
<proteinExistence type="predicted"/>
<sequence length="66" mass="7481">MPVIYGRNQRKLQYVQEVADAGNVFLCLFFFLVDVQLVENFLIVDVLATTSLLSVSCPTQFREPLA</sequence>
<reference evidence="2 3" key="1">
    <citation type="submission" date="2021-07" db="EMBL/GenBank/DDBJ databases">
        <title>The Aristolochia fimbriata genome: insights into angiosperm evolution, floral development and chemical biosynthesis.</title>
        <authorList>
            <person name="Jiao Y."/>
        </authorList>
    </citation>
    <scope>NUCLEOTIDE SEQUENCE [LARGE SCALE GENOMIC DNA]</scope>
    <source>
        <strain evidence="2">IBCAS-2021</strain>
        <tissue evidence="2">Leaf</tissue>
    </source>
</reference>
<protein>
    <submittedName>
        <fullName evidence="2">Uncharacterized protein</fullName>
    </submittedName>
</protein>
<evidence type="ECO:0000256" key="1">
    <source>
        <dbReference type="SAM" id="Phobius"/>
    </source>
</evidence>
<accession>A0AAV7EFW5</accession>
<comment type="caution">
    <text evidence="2">The sequence shown here is derived from an EMBL/GenBank/DDBJ whole genome shotgun (WGS) entry which is preliminary data.</text>
</comment>
<keyword evidence="1" id="KW-1133">Transmembrane helix</keyword>
<evidence type="ECO:0000313" key="2">
    <source>
        <dbReference type="EMBL" id="KAG9447727.1"/>
    </source>
</evidence>
<evidence type="ECO:0000313" key="3">
    <source>
        <dbReference type="Proteomes" id="UP000825729"/>
    </source>
</evidence>
<feature type="transmembrane region" description="Helical" evidence="1">
    <location>
        <begin position="21"/>
        <end position="43"/>
    </location>
</feature>
<keyword evidence="3" id="KW-1185">Reference proteome</keyword>
<keyword evidence="1" id="KW-0812">Transmembrane</keyword>
<gene>
    <name evidence="2" type="ORF">H6P81_013855</name>
</gene>
<name>A0AAV7EFW5_ARIFI</name>
<dbReference type="AlphaFoldDB" id="A0AAV7EFW5"/>
<keyword evidence="1" id="KW-0472">Membrane</keyword>
<organism evidence="2 3">
    <name type="scientific">Aristolochia fimbriata</name>
    <name type="common">White veined hardy Dutchman's pipe vine</name>
    <dbReference type="NCBI Taxonomy" id="158543"/>
    <lineage>
        <taxon>Eukaryota</taxon>
        <taxon>Viridiplantae</taxon>
        <taxon>Streptophyta</taxon>
        <taxon>Embryophyta</taxon>
        <taxon>Tracheophyta</taxon>
        <taxon>Spermatophyta</taxon>
        <taxon>Magnoliopsida</taxon>
        <taxon>Magnoliidae</taxon>
        <taxon>Piperales</taxon>
        <taxon>Aristolochiaceae</taxon>
        <taxon>Aristolochia</taxon>
    </lineage>
</organism>
<dbReference type="EMBL" id="JAINDJ010000005">
    <property type="protein sequence ID" value="KAG9447727.1"/>
    <property type="molecule type" value="Genomic_DNA"/>
</dbReference>